<protein>
    <recommendedName>
        <fullName evidence="10">Elongation of very long chain fatty acids protein</fullName>
        <ecNumber evidence="10">2.3.1.199</ecNumber>
    </recommendedName>
    <alternativeName>
        <fullName evidence="10">Very-long-chain 3-oxoacyl-CoA synthase</fullName>
    </alternativeName>
</protein>
<keyword evidence="8 10" id="KW-0472">Membrane</keyword>
<reference evidence="11" key="1">
    <citation type="submission" date="2018-06" db="EMBL/GenBank/DDBJ databases">
        <authorList>
            <person name="Lee J.-S."/>
        </authorList>
    </citation>
    <scope>NUCLEOTIDE SEQUENCE</scope>
</reference>
<comment type="similarity">
    <text evidence="10">Belongs to the ELO family.</text>
</comment>
<dbReference type="GO" id="GO:0005789">
    <property type="term" value="C:endoplasmic reticulum membrane"/>
    <property type="evidence" value="ECO:0007669"/>
    <property type="project" value="TreeGrafter"/>
</dbReference>
<dbReference type="GO" id="GO:0030148">
    <property type="term" value="P:sphingolipid biosynthetic process"/>
    <property type="evidence" value="ECO:0007669"/>
    <property type="project" value="TreeGrafter"/>
</dbReference>
<organism evidence="11">
    <name type="scientific">Brachionus plicatilis</name>
    <name type="common">Marine rotifer</name>
    <name type="synonym">Brachionus muelleri</name>
    <dbReference type="NCBI Taxonomy" id="10195"/>
    <lineage>
        <taxon>Eukaryota</taxon>
        <taxon>Metazoa</taxon>
        <taxon>Spiralia</taxon>
        <taxon>Gnathifera</taxon>
        <taxon>Rotifera</taxon>
        <taxon>Eurotatoria</taxon>
        <taxon>Monogononta</taxon>
        <taxon>Pseudotrocha</taxon>
        <taxon>Ploima</taxon>
        <taxon>Brachionidae</taxon>
        <taxon>Brachionus</taxon>
    </lineage>
</organism>
<proteinExistence type="evidence at transcript level"/>
<reference evidence="11" key="2">
    <citation type="journal article" date="2019" name="Comp. Biochem. Physiol. Part D Genomics Proteomics">
        <title>Genome-wide characterization and expression of the elongation of very long chain fatty acid (Elovl) genes and fatty acid profiles in the alga (Tetraselmis suecica) fed marine rotifer Brachionus koreanus.</title>
        <authorList>
            <person name="Lee M.C."/>
            <person name="Park J.C."/>
            <person name="Yoon D.S."/>
            <person name="Choi H."/>
            <person name="Kim H.J."/>
            <person name="Shin K.H."/>
            <person name="Hagiwara A."/>
            <person name="Han J."/>
            <person name="Park H.G."/>
            <person name="Lee J.S."/>
        </authorList>
    </citation>
    <scope>NUCLEOTIDE SEQUENCE</scope>
</reference>
<keyword evidence="7 10" id="KW-0443">Lipid metabolism</keyword>
<evidence type="ECO:0000256" key="2">
    <source>
        <dbReference type="ARBA" id="ARBA00022516"/>
    </source>
</evidence>
<accession>A0A482G1G1</accession>
<comment type="catalytic activity">
    <reaction evidence="10">
        <text>a very-long-chain acyl-CoA + malonyl-CoA + H(+) = a very-long-chain 3-oxoacyl-CoA + CO2 + CoA</text>
        <dbReference type="Rhea" id="RHEA:32727"/>
        <dbReference type="ChEBI" id="CHEBI:15378"/>
        <dbReference type="ChEBI" id="CHEBI:16526"/>
        <dbReference type="ChEBI" id="CHEBI:57287"/>
        <dbReference type="ChEBI" id="CHEBI:57384"/>
        <dbReference type="ChEBI" id="CHEBI:90725"/>
        <dbReference type="ChEBI" id="CHEBI:90736"/>
        <dbReference type="EC" id="2.3.1.199"/>
    </reaction>
</comment>
<evidence type="ECO:0000256" key="5">
    <source>
        <dbReference type="ARBA" id="ARBA00022832"/>
    </source>
</evidence>
<feature type="transmembrane region" description="Helical" evidence="10">
    <location>
        <begin position="88"/>
        <end position="108"/>
    </location>
</feature>
<keyword evidence="2 10" id="KW-0444">Lipid biosynthesis</keyword>
<evidence type="ECO:0000256" key="10">
    <source>
        <dbReference type="RuleBase" id="RU361115"/>
    </source>
</evidence>
<feature type="transmembrane region" description="Helical" evidence="10">
    <location>
        <begin position="55"/>
        <end position="76"/>
    </location>
</feature>
<evidence type="ECO:0000256" key="7">
    <source>
        <dbReference type="ARBA" id="ARBA00023098"/>
    </source>
</evidence>
<evidence type="ECO:0000256" key="4">
    <source>
        <dbReference type="ARBA" id="ARBA00022692"/>
    </source>
</evidence>
<evidence type="ECO:0000256" key="9">
    <source>
        <dbReference type="ARBA" id="ARBA00023160"/>
    </source>
</evidence>
<keyword evidence="9 10" id="KW-0275">Fatty acid biosynthesis</keyword>
<feature type="transmembrane region" description="Helical" evidence="10">
    <location>
        <begin position="168"/>
        <end position="187"/>
    </location>
</feature>
<comment type="subcellular location">
    <subcellularLocation>
        <location evidence="1">Membrane</location>
        <topology evidence="1">Multi-pass membrane protein</topology>
    </subcellularLocation>
</comment>
<dbReference type="GO" id="GO:0034626">
    <property type="term" value="P:fatty acid elongation, polyunsaturated fatty acid"/>
    <property type="evidence" value="ECO:0007669"/>
    <property type="project" value="TreeGrafter"/>
</dbReference>
<dbReference type="PANTHER" id="PTHR11157">
    <property type="entry name" value="FATTY ACID ACYL TRANSFERASE-RELATED"/>
    <property type="match status" value="1"/>
</dbReference>
<feature type="transmembrane region" description="Helical" evidence="10">
    <location>
        <begin position="193"/>
        <end position="214"/>
    </location>
</feature>
<dbReference type="GO" id="GO:0042761">
    <property type="term" value="P:very long-chain fatty acid biosynthetic process"/>
    <property type="evidence" value="ECO:0007669"/>
    <property type="project" value="TreeGrafter"/>
</dbReference>
<dbReference type="AlphaFoldDB" id="A0A482G1G1"/>
<keyword evidence="6 10" id="KW-1133">Transmembrane helix</keyword>
<evidence type="ECO:0000256" key="3">
    <source>
        <dbReference type="ARBA" id="ARBA00022679"/>
    </source>
</evidence>
<dbReference type="PANTHER" id="PTHR11157:SF12">
    <property type="entry name" value="ELONGATION OF VERY LONG CHAIN FATTY ACIDS PROTEIN 4"/>
    <property type="match status" value="1"/>
</dbReference>
<dbReference type="InterPro" id="IPR002076">
    <property type="entry name" value="ELO_fam"/>
</dbReference>
<gene>
    <name evidence="11" type="primary">Elovl10</name>
</gene>
<evidence type="ECO:0000256" key="1">
    <source>
        <dbReference type="ARBA" id="ARBA00004141"/>
    </source>
</evidence>
<keyword evidence="4 10" id="KW-0812">Transmembrane</keyword>
<dbReference type="GO" id="GO:0034625">
    <property type="term" value="P:fatty acid elongation, monounsaturated fatty acid"/>
    <property type="evidence" value="ECO:0007669"/>
    <property type="project" value="TreeGrafter"/>
</dbReference>
<dbReference type="Pfam" id="PF01151">
    <property type="entry name" value="ELO"/>
    <property type="match status" value="1"/>
</dbReference>
<keyword evidence="3 10" id="KW-0808">Transferase</keyword>
<feature type="transmembrane region" description="Helical" evidence="10">
    <location>
        <begin position="258"/>
        <end position="277"/>
    </location>
</feature>
<dbReference type="GO" id="GO:0019367">
    <property type="term" value="P:fatty acid elongation, saturated fatty acid"/>
    <property type="evidence" value="ECO:0007669"/>
    <property type="project" value="TreeGrafter"/>
</dbReference>
<evidence type="ECO:0000256" key="8">
    <source>
        <dbReference type="ARBA" id="ARBA00023136"/>
    </source>
</evidence>
<sequence length="323" mass="38838">MEIIIESIKKCITSLSNLVESIDWLEHEEKFNSLYMNHSKEINENVKDWPLMDSIDTTACISAIYLVLVLSLNFFMKFFKDVKLKFVVLCYNLFMMGLNFYVFSAILVTKYKAQDFGLCSKIHKNNDQFFEKMNKIIWWFYITKGFELFKTFFFLLRKKFHKINFLHIFNHSTMFPVWWIATAYFSNGALANAALMNSFLHIVMHFYFVVSSFGPSFQKFIWWKRYIVQFQMLQFCMLILYCSFLVKSGCENPLSENMIWLIIYYSLIHIALIYNFYTRSYYRIMNANLEGSKKIEQYKRLYNRTVSEDEFKVSASRRRPLHN</sequence>
<evidence type="ECO:0000313" key="11">
    <source>
        <dbReference type="EMBL" id="QBO55926.1"/>
    </source>
</evidence>
<evidence type="ECO:0000256" key="6">
    <source>
        <dbReference type="ARBA" id="ARBA00022989"/>
    </source>
</evidence>
<name>A0A482G1G1_BRAPC</name>
<keyword evidence="5 10" id="KW-0276">Fatty acid metabolism</keyword>
<dbReference type="EC" id="2.3.1.199" evidence="10"/>
<dbReference type="EMBL" id="MH511239">
    <property type="protein sequence ID" value="QBO55926.1"/>
    <property type="molecule type" value="mRNA"/>
</dbReference>
<dbReference type="GO" id="GO:0009922">
    <property type="term" value="F:fatty acid elongase activity"/>
    <property type="evidence" value="ECO:0007669"/>
    <property type="project" value="UniProtKB-EC"/>
</dbReference>
<feature type="transmembrane region" description="Helical" evidence="10">
    <location>
        <begin position="226"/>
        <end position="246"/>
    </location>
</feature>
<feature type="transmembrane region" description="Helical" evidence="10">
    <location>
        <begin position="136"/>
        <end position="156"/>
    </location>
</feature>